<dbReference type="PANTHER" id="PTHR13812:SF19">
    <property type="entry name" value="KETIMINE REDUCTASE MU-CRYSTALLIN"/>
    <property type="match status" value="1"/>
</dbReference>
<gene>
    <name evidence="1" type="ORF">CRP01_01495</name>
</gene>
<comment type="caution">
    <text evidence="1">The sequence shown here is derived from an EMBL/GenBank/DDBJ whole genome shotgun (WGS) entry which is preliminary data.</text>
</comment>
<dbReference type="RefSeq" id="WP_099148204.1">
    <property type="nucleotide sequence ID" value="NZ_PDUD01000001.1"/>
</dbReference>
<proteinExistence type="predicted"/>
<dbReference type="PIRSF" id="PIRSF001439">
    <property type="entry name" value="CryM"/>
    <property type="match status" value="1"/>
</dbReference>
<dbReference type="EMBL" id="PDUD01000001">
    <property type="protein sequence ID" value="PHN08614.1"/>
    <property type="molecule type" value="Genomic_DNA"/>
</dbReference>
<dbReference type="OrthoDB" id="9792005at2"/>
<keyword evidence="2" id="KW-1185">Reference proteome</keyword>
<dbReference type="AlphaFoldDB" id="A0A2D0NJE1"/>
<name>A0A2D0NJE1_FLAN2</name>
<organism evidence="1 2">
    <name type="scientific">Flavilitoribacter nigricans (strain ATCC 23147 / DSM 23189 / NBRC 102662 / NCIMB 1420 / SS-2)</name>
    <name type="common">Lewinella nigricans</name>
    <dbReference type="NCBI Taxonomy" id="1122177"/>
    <lineage>
        <taxon>Bacteria</taxon>
        <taxon>Pseudomonadati</taxon>
        <taxon>Bacteroidota</taxon>
        <taxon>Saprospiria</taxon>
        <taxon>Saprospirales</taxon>
        <taxon>Lewinellaceae</taxon>
        <taxon>Flavilitoribacter</taxon>
    </lineage>
</organism>
<dbReference type="InterPro" id="IPR023401">
    <property type="entry name" value="ODC_N"/>
</dbReference>
<dbReference type="Pfam" id="PF02423">
    <property type="entry name" value="OCD_Mu_crystall"/>
    <property type="match status" value="1"/>
</dbReference>
<dbReference type="InterPro" id="IPR003462">
    <property type="entry name" value="ODC_Mu_crystall"/>
</dbReference>
<dbReference type="PANTHER" id="PTHR13812">
    <property type="entry name" value="KETIMINE REDUCTASE MU-CRYSTALLIN"/>
    <property type="match status" value="1"/>
</dbReference>
<dbReference type="GO" id="GO:0005737">
    <property type="term" value="C:cytoplasm"/>
    <property type="evidence" value="ECO:0007669"/>
    <property type="project" value="TreeGrafter"/>
</dbReference>
<dbReference type="Gene3D" id="3.30.1780.10">
    <property type="entry name" value="ornithine cyclodeaminase, domain 1"/>
    <property type="match status" value="1"/>
</dbReference>
<dbReference type="InterPro" id="IPR036291">
    <property type="entry name" value="NAD(P)-bd_dom_sf"/>
</dbReference>
<evidence type="ECO:0000313" key="1">
    <source>
        <dbReference type="EMBL" id="PHN08614.1"/>
    </source>
</evidence>
<dbReference type="Proteomes" id="UP000223913">
    <property type="component" value="Unassembled WGS sequence"/>
</dbReference>
<sequence length="361" mass="40050">MPKNTETLILSHRDIEKIVLHFGLNYLMDQLIEKMIHAFQSYDEEQTIIPVRSGFHYQQPVEGLVEWMPIHQLGRQVLVKTVGYHPKNPAELGLPTIVSTIATYDTRTGHLQSLVDGIFLTAFRTGAASAVASKYLADPESSTLGLIGCGSQAVSQLHALSRIFDFELVWYYDTDEQAMATFPDRCSCLDLSTQFVPGDIAQIVGSAEIISTATSIEIGAGPLFFECETLPHVHINAVGSDFPGKIEIPVELLRRSFVCPDFLEQALVEGECQQLEPADIAPDIIEVIKNRNKYQDIRHQRSIFDSTGLSLEDMVVTELFLDCAQQLNLGTPIEIENHSEDALNPYHFLQKHAPVSGAAAK</sequence>
<dbReference type="Gene3D" id="3.40.50.720">
    <property type="entry name" value="NAD(P)-binding Rossmann-like Domain"/>
    <property type="match status" value="1"/>
</dbReference>
<evidence type="ECO:0000313" key="2">
    <source>
        <dbReference type="Proteomes" id="UP000223913"/>
    </source>
</evidence>
<protein>
    <submittedName>
        <fullName evidence="1">Ornithine cyclodeaminase</fullName>
    </submittedName>
</protein>
<accession>A0A2D0NJE1</accession>
<reference evidence="1 2" key="1">
    <citation type="submission" date="2017-10" db="EMBL/GenBank/DDBJ databases">
        <title>The draft genome sequence of Lewinella nigricans NBRC 102662.</title>
        <authorList>
            <person name="Wang K."/>
        </authorList>
    </citation>
    <scope>NUCLEOTIDE SEQUENCE [LARGE SCALE GENOMIC DNA]</scope>
    <source>
        <strain evidence="1 2">NBRC 102662</strain>
    </source>
</reference>
<dbReference type="SUPFAM" id="SSF51735">
    <property type="entry name" value="NAD(P)-binding Rossmann-fold domains"/>
    <property type="match status" value="1"/>
</dbReference>